<accession>A0A3N3ZSN5</accession>
<sequence length="181" mass="19994">MGRVVVLLRGINVGGRHKVPMARLRELATDAGLTDCVTYIQSGNLVASDPLNREPAALTDELAGALRAAFGFEVPTVVVPNREFTAAVQRCPWPEVEDPRFVHGIFFPTAIPEDLASRARAFMTPDDPDRVEFDGQVMWLWTPHGLSKSRVAEPITRLALPDGRRGTARNLRSLREITARI</sequence>
<dbReference type="PANTHER" id="PTHR36439:SF1">
    <property type="entry name" value="DUF1697 DOMAIN-CONTAINING PROTEIN"/>
    <property type="match status" value="1"/>
</dbReference>
<dbReference type="SUPFAM" id="SSF160379">
    <property type="entry name" value="SP0830-like"/>
    <property type="match status" value="1"/>
</dbReference>
<keyword evidence="2" id="KW-1185">Reference proteome</keyword>
<organism evidence="1 2">
    <name type="scientific">Kocuria soli</name>
    <dbReference type="NCBI Taxonomy" id="2485125"/>
    <lineage>
        <taxon>Bacteria</taxon>
        <taxon>Bacillati</taxon>
        <taxon>Actinomycetota</taxon>
        <taxon>Actinomycetes</taxon>
        <taxon>Micrococcales</taxon>
        <taxon>Micrococcaceae</taxon>
        <taxon>Kocuria</taxon>
    </lineage>
</organism>
<reference evidence="1 2" key="1">
    <citation type="submission" date="2018-10" db="EMBL/GenBank/DDBJ databases">
        <title>Kocuria sp. M5W7-7, whole genome shotgun sequence.</title>
        <authorList>
            <person name="Tuo L."/>
        </authorList>
    </citation>
    <scope>NUCLEOTIDE SEQUENCE [LARGE SCALE GENOMIC DNA]</scope>
    <source>
        <strain evidence="1 2">M5W7-7</strain>
    </source>
</reference>
<dbReference type="Proteomes" id="UP000270616">
    <property type="component" value="Unassembled WGS sequence"/>
</dbReference>
<gene>
    <name evidence="1" type="ORF">EDL96_01690</name>
</gene>
<dbReference type="InterPro" id="IPR012545">
    <property type="entry name" value="DUF1697"/>
</dbReference>
<dbReference type="RefSeq" id="WP_123823803.1">
    <property type="nucleotide sequence ID" value="NZ_RKMF01000002.1"/>
</dbReference>
<dbReference type="AlphaFoldDB" id="A0A3N3ZSN5"/>
<protein>
    <submittedName>
        <fullName evidence="1">DUF1697 domain-containing protein</fullName>
    </submittedName>
</protein>
<dbReference type="Pfam" id="PF08002">
    <property type="entry name" value="DUF1697"/>
    <property type="match status" value="1"/>
</dbReference>
<dbReference type="OrthoDB" id="9806494at2"/>
<comment type="caution">
    <text evidence="1">The sequence shown here is derived from an EMBL/GenBank/DDBJ whole genome shotgun (WGS) entry which is preliminary data.</text>
</comment>
<name>A0A3N3ZSN5_9MICC</name>
<dbReference type="Gene3D" id="3.30.70.1280">
    <property type="entry name" value="SP0830-like domains"/>
    <property type="match status" value="1"/>
</dbReference>
<dbReference type="EMBL" id="RKMF01000002">
    <property type="protein sequence ID" value="ROZ64592.1"/>
    <property type="molecule type" value="Genomic_DNA"/>
</dbReference>
<proteinExistence type="predicted"/>
<evidence type="ECO:0000313" key="1">
    <source>
        <dbReference type="EMBL" id="ROZ64592.1"/>
    </source>
</evidence>
<evidence type="ECO:0000313" key="2">
    <source>
        <dbReference type="Proteomes" id="UP000270616"/>
    </source>
</evidence>
<dbReference type="PANTHER" id="PTHR36439">
    <property type="entry name" value="BLL4334 PROTEIN"/>
    <property type="match status" value="1"/>
</dbReference>
<dbReference type="PIRSF" id="PIRSF008502">
    <property type="entry name" value="UCP008502"/>
    <property type="match status" value="1"/>
</dbReference>